<dbReference type="SMART" id="SM00326">
    <property type="entry name" value="SH3"/>
    <property type="match status" value="1"/>
</dbReference>
<feature type="compositionally biased region" description="Basic and acidic residues" evidence="5">
    <location>
        <begin position="941"/>
        <end position="954"/>
    </location>
</feature>
<name>A0A1X2GXA3_9FUNG</name>
<feature type="compositionally biased region" description="Pro residues" evidence="5">
    <location>
        <begin position="835"/>
        <end position="849"/>
    </location>
</feature>
<dbReference type="Gene3D" id="1.20.870.10">
    <property type="entry name" value="Son of sevenless (SoS) protein Chain: S domain 1"/>
    <property type="match status" value="1"/>
</dbReference>
<feature type="domain" description="SH3" evidence="6">
    <location>
        <begin position="21"/>
        <end position="86"/>
    </location>
</feature>
<feature type="compositionally biased region" description="Low complexity" evidence="5">
    <location>
        <begin position="772"/>
        <end position="795"/>
    </location>
</feature>
<evidence type="ECO:0000313" key="10">
    <source>
        <dbReference type="Proteomes" id="UP000242146"/>
    </source>
</evidence>
<feature type="region of interest" description="Disordered" evidence="5">
    <location>
        <begin position="591"/>
        <end position="678"/>
    </location>
</feature>
<evidence type="ECO:0000256" key="5">
    <source>
        <dbReference type="SAM" id="MobiDB-lite"/>
    </source>
</evidence>
<dbReference type="Pfam" id="PF00618">
    <property type="entry name" value="RasGEF_N"/>
    <property type="match status" value="1"/>
</dbReference>
<dbReference type="STRING" id="101127.A0A1X2GXA3"/>
<evidence type="ECO:0000313" key="9">
    <source>
        <dbReference type="EMBL" id="ORX62719.1"/>
    </source>
</evidence>
<dbReference type="GO" id="GO:0005085">
    <property type="term" value="F:guanyl-nucleotide exchange factor activity"/>
    <property type="evidence" value="ECO:0007669"/>
    <property type="project" value="UniProtKB-KW"/>
</dbReference>
<feature type="compositionally biased region" description="Polar residues" evidence="5">
    <location>
        <begin position="891"/>
        <end position="900"/>
    </location>
</feature>
<dbReference type="InterPro" id="IPR001895">
    <property type="entry name" value="RASGEF_cat_dom"/>
</dbReference>
<evidence type="ECO:0000259" key="8">
    <source>
        <dbReference type="PROSITE" id="PS50212"/>
    </source>
</evidence>
<feature type="compositionally biased region" description="Acidic residues" evidence="5">
    <location>
        <begin position="824"/>
        <end position="834"/>
    </location>
</feature>
<dbReference type="GO" id="GO:0007265">
    <property type="term" value="P:Ras protein signal transduction"/>
    <property type="evidence" value="ECO:0007669"/>
    <property type="project" value="TreeGrafter"/>
</dbReference>
<dbReference type="Gene3D" id="2.30.30.40">
    <property type="entry name" value="SH3 Domains"/>
    <property type="match status" value="1"/>
</dbReference>
<dbReference type="PANTHER" id="PTHR23113">
    <property type="entry name" value="GUANINE NUCLEOTIDE EXCHANGE FACTOR"/>
    <property type="match status" value="1"/>
</dbReference>
<dbReference type="CDD" id="cd00155">
    <property type="entry name" value="RasGEF"/>
    <property type="match status" value="1"/>
</dbReference>
<comment type="caution">
    <text evidence="9">The sequence shown here is derived from an EMBL/GenBank/DDBJ whole genome shotgun (WGS) entry which is preliminary data.</text>
</comment>
<feature type="domain" description="N-terminal Ras-GEF" evidence="8">
    <location>
        <begin position="979"/>
        <end position="1116"/>
    </location>
</feature>
<dbReference type="CDD" id="cd06224">
    <property type="entry name" value="REM"/>
    <property type="match status" value="1"/>
</dbReference>
<feature type="compositionally biased region" description="Basic residues" evidence="5">
    <location>
        <begin position="297"/>
        <end position="310"/>
    </location>
</feature>
<feature type="compositionally biased region" description="Low complexity" evidence="5">
    <location>
        <begin position="659"/>
        <end position="672"/>
    </location>
</feature>
<dbReference type="SUPFAM" id="SSF50044">
    <property type="entry name" value="SH3-domain"/>
    <property type="match status" value="1"/>
</dbReference>
<accession>A0A1X2GXA3</accession>
<protein>
    <submittedName>
        <fullName evidence="9">Ras GEF</fullName>
    </submittedName>
</protein>
<dbReference type="PROSITE" id="PS50212">
    <property type="entry name" value="RASGEF_NTER"/>
    <property type="match status" value="1"/>
</dbReference>
<feature type="region of interest" description="Disordered" evidence="5">
    <location>
        <begin position="695"/>
        <end position="856"/>
    </location>
</feature>
<feature type="compositionally biased region" description="Low complexity" evidence="5">
    <location>
        <begin position="617"/>
        <end position="630"/>
    </location>
</feature>
<dbReference type="Pfam" id="PF07653">
    <property type="entry name" value="SH3_2"/>
    <property type="match status" value="1"/>
</dbReference>
<evidence type="ECO:0000256" key="3">
    <source>
        <dbReference type="PROSITE-ProRule" id="PRU00168"/>
    </source>
</evidence>
<dbReference type="SMART" id="SM00147">
    <property type="entry name" value="RasGEF"/>
    <property type="match status" value="1"/>
</dbReference>
<feature type="compositionally biased region" description="Polar residues" evidence="5">
    <location>
        <begin position="737"/>
        <end position="753"/>
    </location>
</feature>
<gene>
    <name evidence="9" type="ORF">DM01DRAFT_1403170</name>
</gene>
<dbReference type="InterPro" id="IPR036964">
    <property type="entry name" value="RASGEF_cat_dom_sf"/>
</dbReference>
<dbReference type="Pfam" id="PF00617">
    <property type="entry name" value="RasGEF"/>
    <property type="match status" value="1"/>
</dbReference>
<dbReference type="PANTHER" id="PTHR23113:SF354">
    <property type="entry name" value="BUD SITE SELECTION PROTEIN 5"/>
    <property type="match status" value="1"/>
</dbReference>
<feature type="domain" description="Ras-GEF" evidence="7">
    <location>
        <begin position="1227"/>
        <end position="1464"/>
    </location>
</feature>
<evidence type="ECO:0000259" key="6">
    <source>
        <dbReference type="PROSITE" id="PS50002"/>
    </source>
</evidence>
<feature type="region of interest" description="Disordered" evidence="5">
    <location>
        <begin position="294"/>
        <end position="335"/>
    </location>
</feature>
<dbReference type="SUPFAM" id="SSF48366">
    <property type="entry name" value="Ras GEF"/>
    <property type="match status" value="1"/>
</dbReference>
<sequence>MATSALTRPSMDLDEQSDQPFDTHFVRALHDFFPANAPEDNASGCLFFQRGAIIEVYNRDASGWWDGVCEGLRGWFPSNYVGQLADWQRHSTEFDDSHPQYQDYLLWRQQALSSSTPLAVSPTFVTSNHVNHVMTSPTTKVDMARAVLEADRQQHQDLALDQNLDYLLEDVTNRILDLVDDCQHDGSVNIQMSIFRVVSSIRSVLTAANTVTKDSPLLKSFPELARQRKTVLAILRKLVLKGKQVRARPKDLPAEDPVDQQTILQQDIPELANQLTVEISVFESILRQSLPMASLKKTAKQRKRHSHRSSHSQSSRHSSSSSFSDSDDDDHGLPASTSLRQQLVAARLSSTSLIAKAVPLYDAEHILATIHVHQSSIDALVPALVQAVAMFLAERKKANSMLETTRKVVEAVRNFLAVVEHVCSNVGHLDYKHHSVIPEDPLLVALVLAKEDVYTAITNMVTAVRALTAPSRHRNSLILSGDDDQEQDKLEEEEDQRHLETSCANVQSTIQHCTQAIRQCLAVDSQEHLPLDSSEMRDRLENSLDLRRQQTLSVLGRKVTSLNALQRRYDTSDPHLLSPLLDDKKIEALTVGSPSSSTTTTSTPHSDDLPHQRRQSTDSQDTTHTSSSILSKRRSSLPVEKHLPPQMAELPPPLPHAPSSISMSASSSSSSSHQQLDQEQDIAQLAVRNSLTPSIASLSSEEPDRRSSLASSTDSGPLPSSAFAHSVLQGYQRHRTQSNPSKLPERSGTTTRAIRSFHGRPSRMSDPRAGLTTARSSVTSTSTSSNATRHSTNSSALTSNRSSVDSLSNMTPLTTPEALKPVQEIDDDLFDDVDPAPPCPSTTNTPPPSRSSLPLRQRSSSIFNGHTTASKRMLPLPPMPPSINDPVKIGSSKSTPTNDPVPQRRTRGMSVSALRVSFKNGKSDPPEPPLKHQPSQSSIHSNERSERSERQSMVDAKPEEAVWFLRQRTFSDEELLLNAQGQVTGATIEALIEQLTLHEKAPDIVLTRAFFYNFRLFTSPLALVQLLSQRFRLASPTEHPDSTALTEAEMTLWKTRVLLPVRLRVYNVIKTWMESYYRPDQDHPAMDPLLSFAENDMKEAMPGPAKRMVNLIRQTFQNRDRTMSHSKMSYAIWSSASSLFNNTNASIISLSESTPTRPPLQSKTSSMSLTSGASLFSDLSIFGGDSSTSSVDSLNFPPIILTRSLRNTLRKAIQQNNLRLVHINDFDCTELARQLTSMESALFCQVTPYELIGQEFKKKLGESTAIHVKAMILKSTQITSWVSDSILRETEVKRRVQMIKFWIKVADCCLQLNNYNTLMAIRSALDSTGVRRLKRTWDAVSSKYHVLLDPVYRATDSSRNFAEYRSRLKMAVAPCLPFLGVYLTDVTFIDDGNSNTRATPSGTSLINVDKHIKTTRVLNEIDQFQIPYRLQEVEEIQAYIAKALDIVDTNEQIYYEKSLLLEPREEFDLSQTLQHLT</sequence>
<dbReference type="OrthoDB" id="28357at2759"/>
<reference evidence="9 10" key="1">
    <citation type="submission" date="2016-07" db="EMBL/GenBank/DDBJ databases">
        <title>Pervasive Adenine N6-methylation of Active Genes in Fungi.</title>
        <authorList>
            <consortium name="DOE Joint Genome Institute"/>
            <person name="Mondo S.J."/>
            <person name="Dannebaum R.O."/>
            <person name="Kuo R.C."/>
            <person name="Labutti K."/>
            <person name="Haridas S."/>
            <person name="Kuo A."/>
            <person name="Salamov A."/>
            <person name="Ahrendt S.R."/>
            <person name="Lipzen A."/>
            <person name="Sullivan W."/>
            <person name="Andreopoulos W.B."/>
            <person name="Clum A."/>
            <person name="Lindquist E."/>
            <person name="Daum C."/>
            <person name="Ramamoorthy G.K."/>
            <person name="Gryganskyi A."/>
            <person name="Culley D."/>
            <person name="Magnuson J.K."/>
            <person name="James T.Y."/>
            <person name="O'Malley M.A."/>
            <person name="Stajich J.E."/>
            <person name="Spatafora J.W."/>
            <person name="Visel A."/>
            <person name="Grigoriev I.V."/>
        </authorList>
    </citation>
    <scope>NUCLEOTIDE SEQUENCE [LARGE SCALE GENOMIC DNA]</scope>
    <source>
        <strain evidence="9 10">NRRL 3301</strain>
    </source>
</reference>
<evidence type="ECO:0000256" key="2">
    <source>
        <dbReference type="ARBA" id="ARBA00022658"/>
    </source>
</evidence>
<dbReference type="InterPro" id="IPR023578">
    <property type="entry name" value="Ras_GEF_dom_sf"/>
</dbReference>
<feature type="compositionally biased region" description="Low complexity" evidence="5">
    <location>
        <begin position="593"/>
        <end position="604"/>
    </location>
</feature>
<feature type="region of interest" description="Disordered" evidence="5">
    <location>
        <begin position="869"/>
        <end position="954"/>
    </location>
</feature>
<dbReference type="InterPro" id="IPR008937">
    <property type="entry name" value="Ras-like_GEF"/>
</dbReference>
<feature type="compositionally biased region" description="Polar residues" evidence="5">
    <location>
        <begin position="796"/>
        <end position="814"/>
    </location>
</feature>
<dbReference type="Gene3D" id="1.10.840.10">
    <property type="entry name" value="Ras guanine-nucleotide exchange factors catalytic domain"/>
    <property type="match status" value="1"/>
</dbReference>
<proteinExistence type="predicted"/>
<dbReference type="InterPro" id="IPR001452">
    <property type="entry name" value="SH3_domain"/>
</dbReference>
<evidence type="ECO:0000259" key="7">
    <source>
        <dbReference type="PROSITE" id="PS50009"/>
    </source>
</evidence>
<dbReference type="EMBL" id="MCGT01000001">
    <property type="protein sequence ID" value="ORX62719.1"/>
    <property type="molecule type" value="Genomic_DNA"/>
</dbReference>
<dbReference type="Proteomes" id="UP000242146">
    <property type="component" value="Unassembled WGS sequence"/>
</dbReference>
<dbReference type="PROSITE" id="PS50002">
    <property type="entry name" value="SH3"/>
    <property type="match status" value="1"/>
</dbReference>
<keyword evidence="10" id="KW-1185">Reference proteome</keyword>
<keyword evidence="2 3" id="KW-0344">Guanine-nucleotide releasing factor</keyword>
<dbReference type="GO" id="GO:0005886">
    <property type="term" value="C:plasma membrane"/>
    <property type="evidence" value="ECO:0007669"/>
    <property type="project" value="TreeGrafter"/>
</dbReference>
<dbReference type="InterPro" id="IPR000651">
    <property type="entry name" value="Ras-like_Gua-exchang_fac_N"/>
</dbReference>
<organism evidence="9 10">
    <name type="scientific">Hesseltinella vesiculosa</name>
    <dbReference type="NCBI Taxonomy" id="101127"/>
    <lineage>
        <taxon>Eukaryota</taxon>
        <taxon>Fungi</taxon>
        <taxon>Fungi incertae sedis</taxon>
        <taxon>Mucoromycota</taxon>
        <taxon>Mucoromycotina</taxon>
        <taxon>Mucoromycetes</taxon>
        <taxon>Mucorales</taxon>
        <taxon>Cunninghamellaceae</taxon>
        <taxon>Hesseltinella</taxon>
    </lineage>
</organism>
<dbReference type="PROSITE" id="PS50009">
    <property type="entry name" value="RASGEF_CAT"/>
    <property type="match status" value="1"/>
</dbReference>
<feature type="compositionally biased region" description="Low complexity" evidence="5">
    <location>
        <begin position="311"/>
        <end position="324"/>
    </location>
</feature>
<keyword evidence="1 4" id="KW-0728">SH3 domain</keyword>
<dbReference type="SMART" id="SM00229">
    <property type="entry name" value="RasGEFN"/>
    <property type="match status" value="1"/>
</dbReference>
<dbReference type="InterPro" id="IPR036028">
    <property type="entry name" value="SH3-like_dom_sf"/>
</dbReference>
<evidence type="ECO:0000256" key="4">
    <source>
        <dbReference type="PROSITE-ProRule" id="PRU00192"/>
    </source>
</evidence>
<evidence type="ECO:0000256" key="1">
    <source>
        <dbReference type="ARBA" id="ARBA00022443"/>
    </source>
</evidence>